<dbReference type="InterPro" id="IPR016166">
    <property type="entry name" value="FAD-bd_PCMH"/>
</dbReference>
<dbReference type="Pfam" id="PF09129">
    <property type="entry name" value="Chol_subst-bind"/>
    <property type="match status" value="1"/>
</dbReference>
<sequence length="584" mass="61058">METSRPTGHPTRRAVLGAAVGTAGAVALGAGRWTPLARIPAGSAAATLAAPPAFPAGISLYQQTFQNWSEEVTVDGLWSCAPASAQDVVTLANWAHAQGWRLRPLGGGYSWSPVVVDLGTPAANTLLVDCAQHLTAVTVHPGSPASVTAQPGVTMDSFLATLKASGYGLTGFPVMGSATLGGVLATGGRGTGVPAVGETPLPGHGYGSVGSLVIGLTAVVWDAAASAYVLRSFTRTDPQIQALITNVGRAFVTEVVLRVGADQRLRCQSWFNVSAANLFAPPASAGSQSLASYVNASGRVVCIWFPFTDAPWLRVFTPTPSKPWTSRAVSSPYNYPFNDIVPKNVSDLLSEVIGGVASATPTFTAAQMDAISAGLIATGSWDLWGWSADMLVYVRPTTLRITSTCWNVVTSRANVQRAVSEFYAAYSGKLAAYRAQGLYPMNGPLEIRVTGVDNPADCGVPGALGAQLSPLRPRPDHPEWNTTVWFDMTTIPVTPSAHQFMGEMEAWIRGNFASYGQVHAEWSKEWANTPAGAWTDGAVIAGDIPASYRAGQAAGDGWDAAVATLHALDPAGVFSSAFLDGVLR</sequence>
<dbReference type="InterPro" id="IPR016171">
    <property type="entry name" value="Vanillyl_alc_oxidase_C-sub2"/>
</dbReference>
<feature type="domain" description="FAD-binding PCMH-type" evidence="4">
    <location>
        <begin position="71"/>
        <end position="262"/>
    </location>
</feature>
<dbReference type="InterPro" id="IPR016164">
    <property type="entry name" value="FAD-linked_Oxase-like_C"/>
</dbReference>
<keyword evidence="6" id="KW-1185">Reference proteome</keyword>
<dbReference type="PROSITE" id="PS51387">
    <property type="entry name" value="FAD_PCMH"/>
    <property type="match status" value="1"/>
</dbReference>
<evidence type="ECO:0000259" key="4">
    <source>
        <dbReference type="PROSITE" id="PS51387"/>
    </source>
</evidence>
<dbReference type="InterPro" id="IPR036318">
    <property type="entry name" value="FAD-bd_PCMH-like_sf"/>
</dbReference>
<dbReference type="Gene3D" id="3.30.465.10">
    <property type="match status" value="1"/>
</dbReference>
<dbReference type="InterPro" id="IPR015213">
    <property type="entry name" value="Cholesterol_OX_subst-bd"/>
</dbReference>
<reference evidence="5 6" key="1">
    <citation type="submission" date="2024-09" db="EMBL/GenBank/DDBJ databases">
        <authorList>
            <person name="Lee S.D."/>
        </authorList>
    </citation>
    <scope>NUCLEOTIDE SEQUENCE [LARGE SCALE GENOMIC DNA]</scope>
    <source>
        <strain evidence="5 6">N8-3</strain>
    </source>
</reference>
<dbReference type="EMBL" id="JBHFAB010000027">
    <property type="protein sequence ID" value="MFC1420559.1"/>
    <property type="molecule type" value="Genomic_DNA"/>
</dbReference>
<keyword evidence="3" id="KW-0560">Oxidoreductase</keyword>
<gene>
    <name evidence="5" type="ORF">ACEZDE_28540</name>
</gene>
<dbReference type="InterPro" id="IPR016169">
    <property type="entry name" value="FAD-bd_PCMH_sub2"/>
</dbReference>
<dbReference type="Pfam" id="PF01565">
    <property type="entry name" value="FAD_binding_4"/>
    <property type="match status" value="1"/>
</dbReference>
<dbReference type="InterPro" id="IPR016170">
    <property type="entry name" value="Cytok_DH_C_sf"/>
</dbReference>
<dbReference type="InterPro" id="IPR006094">
    <property type="entry name" value="Oxid_FAD_bind_N"/>
</dbReference>
<dbReference type="Proteomes" id="UP001592531">
    <property type="component" value="Unassembled WGS sequence"/>
</dbReference>
<dbReference type="Gene3D" id="3.30.43.10">
    <property type="entry name" value="Uridine Diphospho-n-acetylenolpyruvylglucosamine Reductase, domain 2"/>
    <property type="match status" value="1"/>
</dbReference>
<evidence type="ECO:0000256" key="3">
    <source>
        <dbReference type="ARBA" id="ARBA00023002"/>
    </source>
</evidence>
<dbReference type="RefSeq" id="WP_380542028.1">
    <property type="nucleotide sequence ID" value="NZ_JBHFAB010000027.1"/>
</dbReference>
<name>A0ABV6W3K1_9ACTN</name>
<dbReference type="InterPro" id="IPR006311">
    <property type="entry name" value="TAT_signal"/>
</dbReference>
<dbReference type="PANTHER" id="PTHR43762">
    <property type="entry name" value="L-GULONOLACTONE OXIDASE"/>
    <property type="match status" value="1"/>
</dbReference>
<dbReference type="Gene3D" id="3.40.462.10">
    <property type="entry name" value="FAD-linked oxidases, C-terminal domain"/>
    <property type="match status" value="1"/>
</dbReference>
<evidence type="ECO:0000256" key="2">
    <source>
        <dbReference type="ARBA" id="ARBA00022827"/>
    </source>
</evidence>
<comment type="caution">
    <text evidence="5">The sequence shown here is derived from an EMBL/GenBank/DDBJ whole genome shotgun (WGS) entry which is preliminary data.</text>
</comment>
<evidence type="ECO:0000256" key="1">
    <source>
        <dbReference type="ARBA" id="ARBA00022630"/>
    </source>
</evidence>
<evidence type="ECO:0000313" key="6">
    <source>
        <dbReference type="Proteomes" id="UP001592531"/>
    </source>
</evidence>
<proteinExistence type="predicted"/>
<dbReference type="PROSITE" id="PS51318">
    <property type="entry name" value="TAT"/>
    <property type="match status" value="1"/>
</dbReference>
<dbReference type="PANTHER" id="PTHR43762:SF1">
    <property type="entry name" value="D-ARABINONO-1,4-LACTONE OXIDASE"/>
    <property type="match status" value="1"/>
</dbReference>
<organism evidence="5 6">
    <name type="scientific">Streptacidiphilus cavernicola</name>
    <dbReference type="NCBI Taxonomy" id="3342716"/>
    <lineage>
        <taxon>Bacteria</taxon>
        <taxon>Bacillati</taxon>
        <taxon>Actinomycetota</taxon>
        <taxon>Actinomycetes</taxon>
        <taxon>Kitasatosporales</taxon>
        <taxon>Streptomycetaceae</taxon>
        <taxon>Streptacidiphilus</taxon>
    </lineage>
</organism>
<dbReference type="SUPFAM" id="SSF56176">
    <property type="entry name" value="FAD-binding/transporter-associated domain-like"/>
    <property type="match status" value="1"/>
</dbReference>
<dbReference type="SUPFAM" id="SSF55103">
    <property type="entry name" value="FAD-linked oxidases, C-terminal domain"/>
    <property type="match status" value="1"/>
</dbReference>
<keyword evidence="1" id="KW-0285">Flavoprotein</keyword>
<accession>A0ABV6W3K1</accession>
<dbReference type="InterPro" id="IPR016167">
    <property type="entry name" value="FAD-bd_PCMH_sub1"/>
</dbReference>
<dbReference type="Gene3D" id="1.10.45.10">
    <property type="entry name" value="Vanillyl-alcohol Oxidase, Chain A, domain 4"/>
    <property type="match status" value="1"/>
</dbReference>
<protein>
    <submittedName>
        <fullName evidence="5">Cholesterol oxidase substrate-binding domain-containing protein</fullName>
    </submittedName>
</protein>
<evidence type="ECO:0000313" key="5">
    <source>
        <dbReference type="EMBL" id="MFC1420559.1"/>
    </source>
</evidence>
<keyword evidence="2" id="KW-0274">FAD</keyword>
<dbReference type="InterPro" id="IPR010031">
    <property type="entry name" value="FAD_lactone_oxidase-like"/>
</dbReference>